<dbReference type="Pfam" id="PF05135">
    <property type="entry name" value="Phage_connect_1"/>
    <property type="match status" value="1"/>
</dbReference>
<dbReference type="EMBL" id="CAXJRC010000013">
    <property type="protein sequence ID" value="CAL2106355.1"/>
    <property type="molecule type" value="Genomic_DNA"/>
</dbReference>
<comment type="caution">
    <text evidence="1">The sequence shown here is derived from an EMBL/GenBank/DDBJ whole genome shotgun (WGS) entry which is preliminary data.</text>
</comment>
<keyword evidence="2" id="KW-1185">Reference proteome</keyword>
<sequence>MTHYLIDENAENTLISLNQAKKHLKIEEDFDIEDDLILLYLDSCVSYLESFLGYKVLKNNCTIYSSSFSEVEEFSRELVGSILSIRYLSESGEEEIMSNEMYRLVKVDKFENKIEFLNDLPKVASSHKAVVVECTVGLEKVPKVFKQAILLMMGDFYEFRSNRMVKSNDAVSNLLSTHRKPC</sequence>
<evidence type="ECO:0000313" key="1">
    <source>
        <dbReference type="EMBL" id="CAL2106355.1"/>
    </source>
</evidence>
<accession>A0ABP1F7H1</accession>
<protein>
    <submittedName>
        <fullName evidence="1">Uncharacterized protein</fullName>
    </submittedName>
</protein>
<dbReference type="RefSeq" id="WP_348738124.1">
    <property type="nucleotide sequence ID" value="NZ_CAXJRC010000013.1"/>
</dbReference>
<organism evidence="1 2">
    <name type="scientific">Tenacibaculum vairaonense</name>
    <dbReference type="NCBI Taxonomy" id="3137860"/>
    <lineage>
        <taxon>Bacteria</taxon>
        <taxon>Pseudomonadati</taxon>
        <taxon>Bacteroidota</taxon>
        <taxon>Flavobacteriia</taxon>
        <taxon>Flavobacteriales</taxon>
        <taxon>Flavobacteriaceae</taxon>
        <taxon>Tenacibaculum</taxon>
    </lineage>
</organism>
<evidence type="ECO:0000313" key="2">
    <source>
        <dbReference type="Proteomes" id="UP001497602"/>
    </source>
</evidence>
<name>A0ABP1F7H1_9FLAO</name>
<dbReference type="Gene3D" id="1.10.3230.30">
    <property type="entry name" value="Phage gp6-like head-tail connector protein"/>
    <property type="match status" value="1"/>
</dbReference>
<dbReference type="Proteomes" id="UP001497602">
    <property type="component" value="Unassembled WGS sequence"/>
</dbReference>
<gene>
    <name evidence="1" type="ORF">T190115A13A_210009</name>
</gene>
<proteinExistence type="predicted"/>
<reference evidence="1 2" key="1">
    <citation type="submission" date="2024-05" db="EMBL/GenBank/DDBJ databases">
        <authorList>
            <person name="Duchaud E."/>
        </authorList>
    </citation>
    <scope>NUCLEOTIDE SEQUENCE [LARGE SCALE GENOMIC DNA]</scope>
    <source>
        <strain evidence="1">Ena-SAMPLE-TAB-13-05-2024-13:56:06:370-140305</strain>
    </source>
</reference>
<dbReference type="InterPro" id="IPR021146">
    <property type="entry name" value="Phage_gp6-like_head-tail"/>
</dbReference>
<dbReference type="CDD" id="cd08054">
    <property type="entry name" value="gp6"/>
    <property type="match status" value="1"/>
</dbReference>